<keyword evidence="3" id="KW-1185">Reference proteome</keyword>
<comment type="caution">
    <text evidence="2">The sequence shown here is derived from an EMBL/GenBank/DDBJ whole genome shotgun (WGS) entry which is preliminary data.</text>
</comment>
<dbReference type="AlphaFoldDB" id="A0A9P7YFY8"/>
<reference evidence="2" key="1">
    <citation type="journal article" date="2021" name="IMA Fungus">
        <title>Genomic characterization of three marine fungi, including Emericellopsis atlantica sp. nov. with signatures of a generalist lifestyle and marine biomass degradation.</title>
        <authorList>
            <person name="Hagestad O.C."/>
            <person name="Hou L."/>
            <person name="Andersen J.H."/>
            <person name="Hansen E.H."/>
            <person name="Altermark B."/>
            <person name="Li C."/>
            <person name="Kuhnert E."/>
            <person name="Cox R.J."/>
            <person name="Crous P.W."/>
            <person name="Spatafora J.W."/>
            <person name="Lail K."/>
            <person name="Amirebrahimi M."/>
            <person name="Lipzen A."/>
            <person name="Pangilinan J."/>
            <person name="Andreopoulos W."/>
            <person name="Hayes R.D."/>
            <person name="Ng V."/>
            <person name="Grigoriev I.V."/>
            <person name="Jackson S.A."/>
            <person name="Sutton T.D.S."/>
            <person name="Dobson A.D.W."/>
            <person name="Rama T."/>
        </authorList>
    </citation>
    <scope>NUCLEOTIDE SEQUENCE</scope>
    <source>
        <strain evidence="2">TRa018bII</strain>
    </source>
</reference>
<evidence type="ECO:0000256" key="1">
    <source>
        <dbReference type="SAM" id="Coils"/>
    </source>
</evidence>
<keyword evidence="1" id="KW-0175">Coiled coil</keyword>
<accession>A0A9P7YFY8</accession>
<feature type="coiled-coil region" evidence="1">
    <location>
        <begin position="15"/>
        <end position="118"/>
    </location>
</feature>
<name>A0A9P7YFY8_9HELO</name>
<organism evidence="2 3">
    <name type="scientific">Amylocarpus encephaloides</name>
    <dbReference type="NCBI Taxonomy" id="45428"/>
    <lineage>
        <taxon>Eukaryota</taxon>
        <taxon>Fungi</taxon>
        <taxon>Dikarya</taxon>
        <taxon>Ascomycota</taxon>
        <taxon>Pezizomycotina</taxon>
        <taxon>Leotiomycetes</taxon>
        <taxon>Helotiales</taxon>
        <taxon>Helotiales incertae sedis</taxon>
        <taxon>Amylocarpus</taxon>
    </lineage>
</organism>
<evidence type="ECO:0000313" key="3">
    <source>
        <dbReference type="Proteomes" id="UP000824998"/>
    </source>
</evidence>
<dbReference type="Proteomes" id="UP000824998">
    <property type="component" value="Unassembled WGS sequence"/>
</dbReference>
<sequence>MGSFSLHARPSRLHARKYERQLDEARGAISTYESTIKDYEGRLSSQANSVQMVEHDAVRAKQLESIVRQLEEEKAAIAEKLDSAQEYRDGFSIAAGRLGAAEQKIGELEKKKEGMIGELEKEKEGMVQAHQFVVATTTVRTSATKRKVDKLKQKCGSANHVQTLTTRMRQKPDEVPHNNGPTTRGRKRRTIVPVKHLADILLSEGINFLAYFRTNTEAENPSYTPGVRV</sequence>
<evidence type="ECO:0000313" key="2">
    <source>
        <dbReference type="EMBL" id="KAG9232959.1"/>
    </source>
</evidence>
<proteinExistence type="predicted"/>
<protein>
    <submittedName>
        <fullName evidence="2">Uncharacterized protein</fullName>
    </submittedName>
</protein>
<dbReference type="EMBL" id="MU251522">
    <property type="protein sequence ID" value="KAG9232959.1"/>
    <property type="molecule type" value="Genomic_DNA"/>
</dbReference>
<gene>
    <name evidence="2" type="ORF">BJ875DRAFT_544136</name>
</gene>